<comment type="caution">
    <text evidence="1">The sequence shown here is derived from an EMBL/GenBank/DDBJ whole genome shotgun (WGS) entry which is preliminary data.</text>
</comment>
<protein>
    <submittedName>
        <fullName evidence="1">Uncharacterized protein</fullName>
    </submittedName>
</protein>
<dbReference type="AlphaFoldDB" id="A0A1R1J4W0"/>
<dbReference type="EMBL" id="MTJZ01000056">
    <property type="protein sequence ID" value="OMG70339.1"/>
    <property type="molecule type" value="Genomic_DNA"/>
</dbReference>
<gene>
    <name evidence="1" type="ORF">BW685_25530</name>
</gene>
<organism evidence="1">
    <name type="scientific">Burkholderia ubonensis</name>
    <dbReference type="NCBI Taxonomy" id="101571"/>
    <lineage>
        <taxon>Bacteria</taxon>
        <taxon>Pseudomonadati</taxon>
        <taxon>Pseudomonadota</taxon>
        <taxon>Betaproteobacteria</taxon>
        <taxon>Burkholderiales</taxon>
        <taxon>Burkholderiaceae</taxon>
        <taxon>Burkholderia</taxon>
        <taxon>Burkholderia cepacia complex</taxon>
    </lineage>
</organism>
<evidence type="ECO:0000313" key="1">
    <source>
        <dbReference type="EMBL" id="OMG70339.1"/>
    </source>
</evidence>
<accession>A0A1R1J4W0</accession>
<dbReference type="Proteomes" id="UP000187194">
    <property type="component" value="Unassembled WGS sequence"/>
</dbReference>
<sequence length="86" mass="10198">MRKLNFTTIPIEAFIEAFDPFRQFGRNYLYHILASLIFLAPIEYDPEAHINFHAKFRHKKPLWQQAGKSDHMNSKITTLLDFNCND</sequence>
<reference evidence="1" key="1">
    <citation type="submission" date="2017-01" db="EMBL/GenBank/DDBJ databases">
        <title>Phylogeographic, genomic and meropenem susceptibility analysis of Burkholderia ubonensis.</title>
        <authorList>
            <person name="Price E.P."/>
            <person name="Sarovich D.S."/>
            <person name="Webb J.R."/>
            <person name="Hall C.M."/>
            <person name="Sahl J.W."/>
            <person name="Kaestli M."/>
            <person name="Mayo M."/>
            <person name="Harrington G."/>
            <person name="Baker A.L."/>
            <person name="Sidak-Loftis L.C."/>
            <person name="Lummis M."/>
            <person name="Schupp J.M."/>
            <person name="Gillece J.D."/>
            <person name="Tuanyok A."/>
            <person name="Warner J."/>
            <person name="Busch J.D."/>
            <person name="Keim P."/>
            <person name="Currie B.J."/>
            <person name="Wagner D.M."/>
        </authorList>
    </citation>
    <scope>NUCLEOTIDE SEQUENCE [LARGE SCALE GENOMIC DNA]</scope>
    <source>
        <strain evidence="1">A21</strain>
    </source>
</reference>
<name>A0A1R1J4W0_9BURK</name>
<proteinExistence type="predicted"/>